<evidence type="ECO:0000313" key="15">
    <source>
        <dbReference type="EMBL" id="KZS97830.1"/>
    </source>
</evidence>
<keyword evidence="9 13" id="KW-0408">Iron</keyword>
<keyword evidence="3 13" id="KW-0349">Heme</keyword>
<dbReference type="PRINTS" id="PR00363">
    <property type="entry name" value="CYTOCHROMEB5"/>
</dbReference>
<dbReference type="InterPro" id="IPR001199">
    <property type="entry name" value="Cyt_B5-like_heme/steroid-bd"/>
</dbReference>
<evidence type="ECO:0000256" key="2">
    <source>
        <dbReference type="ARBA" id="ARBA00022448"/>
    </source>
</evidence>
<dbReference type="PANTHER" id="PTHR19359">
    <property type="entry name" value="CYTOCHROME B5"/>
    <property type="match status" value="1"/>
</dbReference>
<evidence type="ECO:0000256" key="1">
    <source>
        <dbReference type="ARBA" id="ARBA00004131"/>
    </source>
</evidence>
<evidence type="ECO:0000259" key="14">
    <source>
        <dbReference type="PROSITE" id="PS50255"/>
    </source>
</evidence>
<protein>
    <submittedName>
        <fullName evidence="15">Cytochrome b5</fullName>
    </submittedName>
</protein>
<feature type="domain" description="Cytochrome b5 heme-binding" evidence="14">
    <location>
        <begin position="14"/>
        <end position="90"/>
    </location>
</feature>
<keyword evidence="7" id="KW-0492">Microsome</keyword>
<evidence type="ECO:0000256" key="12">
    <source>
        <dbReference type="ARBA" id="ARBA00038168"/>
    </source>
</evidence>
<evidence type="ECO:0000256" key="11">
    <source>
        <dbReference type="ARBA" id="ARBA00037877"/>
    </source>
</evidence>
<dbReference type="Pfam" id="PF00173">
    <property type="entry name" value="Cyt-b5"/>
    <property type="match status" value="1"/>
</dbReference>
<name>A0A164ZL72_9AGAM</name>
<keyword evidence="2" id="KW-0813">Transport</keyword>
<dbReference type="SMART" id="SM01117">
    <property type="entry name" value="Cyt-b5"/>
    <property type="match status" value="1"/>
</dbReference>
<dbReference type="GO" id="GO:0005789">
    <property type="term" value="C:endoplasmic reticulum membrane"/>
    <property type="evidence" value="ECO:0007669"/>
    <property type="project" value="UniProtKB-SubCell"/>
</dbReference>
<dbReference type="PROSITE" id="PS00191">
    <property type="entry name" value="CYTOCHROME_B5_1"/>
    <property type="match status" value="1"/>
</dbReference>
<dbReference type="InterPro" id="IPR050668">
    <property type="entry name" value="Cytochrome_b5"/>
</dbReference>
<dbReference type="GO" id="GO:0020037">
    <property type="term" value="F:heme binding"/>
    <property type="evidence" value="ECO:0007669"/>
    <property type="project" value="UniProtKB-UniRule"/>
</dbReference>
<organism evidence="15 16">
    <name type="scientific">Sistotremastrum niveocremeum HHB9708</name>
    <dbReference type="NCBI Taxonomy" id="1314777"/>
    <lineage>
        <taxon>Eukaryota</taxon>
        <taxon>Fungi</taxon>
        <taxon>Dikarya</taxon>
        <taxon>Basidiomycota</taxon>
        <taxon>Agaricomycotina</taxon>
        <taxon>Agaricomycetes</taxon>
        <taxon>Sistotremastrales</taxon>
        <taxon>Sistotremastraceae</taxon>
        <taxon>Sertulicium</taxon>
        <taxon>Sertulicium niveocremeum</taxon>
    </lineage>
</organism>
<evidence type="ECO:0000256" key="8">
    <source>
        <dbReference type="ARBA" id="ARBA00022982"/>
    </source>
</evidence>
<keyword evidence="16" id="KW-1185">Reference proteome</keyword>
<dbReference type="PROSITE" id="PS50255">
    <property type="entry name" value="CYTOCHROME_B5_2"/>
    <property type="match status" value="1"/>
</dbReference>
<proteinExistence type="inferred from homology"/>
<evidence type="ECO:0000256" key="10">
    <source>
        <dbReference type="ARBA" id="ARBA00023136"/>
    </source>
</evidence>
<evidence type="ECO:0000256" key="7">
    <source>
        <dbReference type="ARBA" id="ARBA00022848"/>
    </source>
</evidence>
<dbReference type="SUPFAM" id="SSF55856">
    <property type="entry name" value="Cytochrome b5-like heme/steroid binding domain"/>
    <property type="match status" value="1"/>
</dbReference>
<dbReference type="AlphaFoldDB" id="A0A164ZL72"/>
<keyword evidence="6" id="KW-0256">Endoplasmic reticulum</keyword>
<evidence type="ECO:0000256" key="13">
    <source>
        <dbReference type="RuleBase" id="RU362121"/>
    </source>
</evidence>
<dbReference type="EMBL" id="KV419396">
    <property type="protein sequence ID" value="KZS97830.1"/>
    <property type="molecule type" value="Genomic_DNA"/>
</dbReference>
<evidence type="ECO:0000256" key="5">
    <source>
        <dbReference type="ARBA" id="ARBA00022723"/>
    </source>
</evidence>
<keyword evidence="10" id="KW-0472">Membrane</keyword>
<gene>
    <name evidence="15" type="ORF">SISNIDRAFT_481717</name>
</gene>
<dbReference type="FunFam" id="3.10.120.10:FF:000002">
    <property type="entry name" value="Cytochrome b5 type B"/>
    <property type="match status" value="1"/>
</dbReference>
<comment type="similarity">
    <text evidence="12 13">Belongs to the cytochrome b5 family.</text>
</comment>
<dbReference type="Proteomes" id="UP000076722">
    <property type="component" value="Unassembled WGS sequence"/>
</dbReference>
<dbReference type="STRING" id="1314777.A0A164ZL72"/>
<dbReference type="InterPro" id="IPR018506">
    <property type="entry name" value="Cyt_B5_heme-BS"/>
</dbReference>
<evidence type="ECO:0000313" key="16">
    <source>
        <dbReference type="Proteomes" id="UP000076722"/>
    </source>
</evidence>
<sequence length="136" mass="14776">MATVTSSATPSAAKPLITFAQLQEHTSKDNLWILLHRKVYDVTKFVDEHPGGDEVMLAEKGRDASEAFEDVGHSDEARSLLDAMLVGDFDTNGPLKVKSIPAATSIGVERPQQGSILPYLIPLAFIIAYTAYRMSA</sequence>
<dbReference type="InterPro" id="IPR036400">
    <property type="entry name" value="Cyt_B5-like_heme/steroid_sf"/>
</dbReference>
<keyword evidence="5 13" id="KW-0479">Metal-binding</keyword>
<dbReference type="GO" id="GO:0046872">
    <property type="term" value="F:metal ion binding"/>
    <property type="evidence" value="ECO:0007669"/>
    <property type="project" value="UniProtKB-UniRule"/>
</dbReference>
<dbReference type="PANTHER" id="PTHR19359:SF150">
    <property type="entry name" value="CYTOCHROME B5"/>
    <property type="match status" value="1"/>
</dbReference>
<evidence type="ECO:0000256" key="4">
    <source>
        <dbReference type="ARBA" id="ARBA00022692"/>
    </source>
</evidence>
<evidence type="ECO:0000256" key="9">
    <source>
        <dbReference type="ARBA" id="ARBA00023004"/>
    </source>
</evidence>
<comment type="subcellular location">
    <subcellularLocation>
        <location evidence="1">Endoplasmic reticulum membrane</location>
        <topology evidence="1">Single-pass membrane protein</topology>
        <orientation evidence="1">Cytoplasmic side</orientation>
    </subcellularLocation>
    <subcellularLocation>
        <location evidence="11">Microsome membrane</location>
        <topology evidence="11">Single-pass membrane protein</topology>
        <orientation evidence="11">Cytoplasmic side</orientation>
    </subcellularLocation>
</comment>
<accession>A0A164ZL72</accession>
<evidence type="ECO:0000256" key="3">
    <source>
        <dbReference type="ARBA" id="ARBA00022617"/>
    </source>
</evidence>
<dbReference type="Gene3D" id="3.10.120.10">
    <property type="entry name" value="Cytochrome b5-like heme/steroid binding domain"/>
    <property type="match status" value="1"/>
</dbReference>
<dbReference type="OrthoDB" id="260519at2759"/>
<keyword evidence="4" id="KW-0812">Transmembrane</keyword>
<keyword evidence="8" id="KW-0249">Electron transport</keyword>
<evidence type="ECO:0000256" key="6">
    <source>
        <dbReference type="ARBA" id="ARBA00022824"/>
    </source>
</evidence>
<reference evidence="15 16" key="1">
    <citation type="journal article" date="2016" name="Mol. Biol. Evol.">
        <title>Comparative Genomics of Early-Diverging Mushroom-Forming Fungi Provides Insights into the Origins of Lignocellulose Decay Capabilities.</title>
        <authorList>
            <person name="Nagy L.G."/>
            <person name="Riley R."/>
            <person name="Tritt A."/>
            <person name="Adam C."/>
            <person name="Daum C."/>
            <person name="Floudas D."/>
            <person name="Sun H."/>
            <person name="Yadav J.S."/>
            <person name="Pangilinan J."/>
            <person name="Larsson K.H."/>
            <person name="Matsuura K."/>
            <person name="Barry K."/>
            <person name="Labutti K."/>
            <person name="Kuo R."/>
            <person name="Ohm R.A."/>
            <person name="Bhattacharya S.S."/>
            <person name="Shirouzu T."/>
            <person name="Yoshinaga Y."/>
            <person name="Martin F.M."/>
            <person name="Grigoriev I.V."/>
            <person name="Hibbett D.S."/>
        </authorList>
    </citation>
    <scope>NUCLEOTIDE SEQUENCE [LARGE SCALE GENOMIC DNA]</scope>
    <source>
        <strain evidence="15 16">HHB9708</strain>
    </source>
</reference>